<dbReference type="Proteomes" id="UP000886501">
    <property type="component" value="Unassembled WGS sequence"/>
</dbReference>
<proteinExistence type="predicted"/>
<organism evidence="1 2">
    <name type="scientific">Thelephora ganbajun</name>
    <name type="common">Ganba fungus</name>
    <dbReference type="NCBI Taxonomy" id="370292"/>
    <lineage>
        <taxon>Eukaryota</taxon>
        <taxon>Fungi</taxon>
        <taxon>Dikarya</taxon>
        <taxon>Basidiomycota</taxon>
        <taxon>Agaricomycotina</taxon>
        <taxon>Agaricomycetes</taxon>
        <taxon>Thelephorales</taxon>
        <taxon>Thelephoraceae</taxon>
        <taxon>Thelephora</taxon>
    </lineage>
</organism>
<reference evidence="1" key="1">
    <citation type="submission" date="2019-10" db="EMBL/GenBank/DDBJ databases">
        <authorList>
            <consortium name="DOE Joint Genome Institute"/>
            <person name="Kuo A."/>
            <person name="Miyauchi S."/>
            <person name="Kiss E."/>
            <person name="Drula E."/>
            <person name="Kohler A."/>
            <person name="Sanchez-Garcia M."/>
            <person name="Andreopoulos B."/>
            <person name="Barry K.W."/>
            <person name="Bonito G."/>
            <person name="Buee M."/>
            <person name="Carver A."/>
            <person name="Chen C."/>
            <person name="Cichocki N."/>
            <person name="Clum A."/>
            <person name="Culley D."/>
            <person name="Crous P.W."/>
            <person name="Fauchery L."/>
            <person name="Girlanda M."/>
            <person name="Hayes R."/>
            <person name="Keri Z."/>
            <person name="Labutti K."/>
            <person name="Lipzen A."/>
            <person name="Lombard V."/>
            <person name="Magnuson J."/>
            <person name="Maillard F."/>
            <person name="Morin E."/>
            <person name="Murat C."/>
            <person name="Nolan M."/>
            <person name="Ohm R."/>
            <person name="Pangilinan J."/>
            <person name="Pereira M."/>
            <person name="Perotto S."/>
            <person name="Peter M."/>
            <person name="Riley R."/>
            <person name="Sitrit Y."/>
            <person name="Stielow B."/>
            <person name="Szollosi G."/>
            <person name="Zifcakova L."/>
            <person name="Stursova M."/>
            <person name="Spatafora J.W."/>
            <person name="Tedersoo L."/>
            <person name="Vaario L.-M."/>
            <person name="Yamada A."/>
            <person name="Yan M."/>
            <person name="Wang P."/>
            <person name="Xu J."/>
            <person name="Bruns T."/>
            <person name="Baldrian P."/>
            <person name="Vilgalys R."/>
            <person name="Henrissat B."/>
            <person name="Grigoriev I.V."/>
            <person name="Hibbett D."/>
            <person name="Nagy L.G."/>
            <person name="Martin F.M."/>
        </authorList>
    </citation>
    <scope>NUCLEOTIDE SEQUENCE</scope>
    <source>
        <strain evidence="1">P2</strain>
    </source>
</reference>
<protein>
    <submittedName>
        <fullName evidence="1">Uncharacterized protein</fullName>
    </submittedName>
</protein>
<name>A0ACB6Z9Y6_THEGA</name>
<evidence type="ECO:0000313" key="2">
    <source>
        <dbReference type="Proteomes" id="UP000886501"/>
    </source>
</evidence>
<accession>A0ACB6Z9Y6</accession>
<gene>
    <name evidence="1" type="ORF">BDM02DRAFT_3119448</name>
</gene>
<feature type="non-terminal residue" evidence="1">
    <location>
        <position position="73"/>
    </location>
</feature>
<keyword evidence="2" id="KW-1185">Reference proteome</keyword>
<comment type="caution">
    <text evidence="1">The sequence shown here is derived from an EMBL/GenBank/DDBJ whole genome shotgun (WGS) entry which is preliminary data.</text>
</comment>
<sequence>MDWEPTHTRTHLKEKQILWICLPVCGFPATGLFMSITVHIREPVKVGYQVEVSRECDQPIPPESLVAQTSASD</sequence>
<dbReference type="EMBL" id="MU118072">
    <property type="protein sequence ID" value="KAF9645961.1"/>
    <property type="molecule type" value="Genomic_DNA"/>
</dbReference>
<reference evidence="1" key="2">
    <citation type="journal article" date="2020" name="Nat. Commun.">
        <title>Large-scale genome sequencing of mycorrhizal fungi provides insights into the early evolution of symbiotic traits.</title>
        <authorList>
            <person name="Miyauchi S."/>
            <person name="Kiss E."/>
            <person name="Kuo A."/>
            <person name="Drula E."/>
            <person name="Kohler A."/>
            <person name="Sanchez-Garcia M."/>
            <person name="Morin E."/>
            <person name="Andreopoulos B."/>
            <person name="Barry K.W."/>
            <person name="Bonito G."/>
            <person name="Buee M."/>
            <person name="Carver A."/>
            <person name="Chen C."/>
            <person name="Cichocki N."/>
            <person name="Clum A."/>
            <person name="Culley D."/>
            <person name="Crous P.W."/>
            <person name="Fauchery L."/>
            <person name="Girlanda M."/>
            <person name="Hayes R.D."/>
            <person name="Keri Z."/>
            <person name="LaButti K."/>
            <person name="Lipzen A."/>
            <person name="Lombard V."/>
            <person name="Magnuson J."/>
            <person name="Maillard F."/>
            <person name="Murat C."/>
            <person name="Nolan M."/>
            <person name="Ohm R.A."/>
            <person name="Pangilinan J."/>
            <person name="Pereira M.F."/>
            <person name="Perotto S."/>
            <person name="Peter M."/>
            <person name="Pfister S."/>
            <person name="Riley R."/>
            <person name="Sitrit Y."/>
            <person name="Stielow J.B."/>
            <person name="Szollosi G."/>
            <person name="Zifcakova L."/>
            <person name="Stursova M."/>
            <person name="Spatafora J.W."/>
            <person name="Tedersoo L."/>
            <person name="Vaario L.M."/>
            <person name="Yamada A."/>
            <person name="Yan M."/>
            <person name="Wang P."/>
            <person name="Xu J."/>
            <person name="Bruns T."/>
            <person name="Baldrian P."/>
            <person name="Vilgalys R."/>
            <person name="Dunand C."/>
            <person name="Henrissat B."/>
            <person name="Grigoriev I.V."/>
            <person name="Hibbett D."/>
            <person name="Nagy L.G."/>
            <person name="Martin F.M."/>
        </authorList>
    </citation>
    <scope>NUCLEOTIDE SEQUENCE</scope>
    <source>
        <strain evidence="1">P2</strain>
    </source>
</reference>
<evidence type="ECO:0000313" key="1">
    <source>
        <dbReference type="EMBL" id="KAF9645961.1"/>
    </source>
</evidence>